<evidence type="ECO:0000256" key="7">
    <source>
        <dbReference type="SAM" id="Phobius"/>
    </source>
</evidence>
<name>A0A445GWM3_GLYSO</name>
<dbReference type="SUPFAM" id="SSF52490">
    <property type="entry name" value="Tubulin nucleotide-binding domain-like"/>
    <property type="match status" value="1"/>
</dbReference>
<dbReference type="InterPro" id="IPR036961">
    <property type="entry name" value="Kinesin_motor_dom_sf"/>
</dbReference>
<comment type="caution">
    <text evidence="6">Lacks conserved residue(s) required for the propagation of feature annotation.</text>
</comment>
<keyword evidence="10" id="KW-1185">Reference proteome</keyword>
<keyword evidence="7" id="KW-1133">Transmembrane helix</keyword>
<dbReference type="Gene3D" id="3.40.850.10">
    <property type="entry name" value="Kinesin motor domain"/>
    <property type="match status" value="1"/>
</dbReference>
<dbReference type="GO" id="GO:0016020">
    <property type="term" value="C:membrane"/>
    <property type="evidence" value="ECO:0007669"/>
    <property type="project" value="TreeGrafter"/>
</dbReference>
<evidence type="ECO:0000259" key="8">
    <source>
        <dbReference type="PROSITE" id="PS51456"/>
    </source>
</evidence>
<comment type="similarity">
    <text evidence="6">Belongs to the TRAFAC class myosin-kinesin ATPase superfamily. Myosin family.</text>
</comment>
<dbReference type="GO" id="GO:0007015">
    <property type="term" value="P:actin filament organization"/>
    <property type="evidence" value="ECO:0007669"/>
    <property type="project" value="TreeGrafter"/>
</dbReference>
<dbReference type="PANTHER" id="PTHR13140">
    <property type="entry name" value="MYOSIN"/>
    <property type="match status" value="1"/>
</dbReference>
<dbReference type="InterPro" id="IPR036525">
    <property type="entry name" value="Tubulin/FtsZ_GTPase_sf"/>
</dbReference>
<sequence>MEPYNNVFSTLSLLEHTDLAVLLDNEAIYDNNGDSTTVAITMTDLATEREVGAGNNTVIKVAISELLPANPDILEGVEDLIQLSYLNEPSVLHNLQSIYSHDMIYVCLLLWLVFPTHVIFYVFSYAALALCMQSKSGPTLIALNPFKDVQIYGDDYISAYRQKLMDRPHVYAMADAAYNEMMRDEANQSIIISGESGSGKTETAKIVMQYLAALGGGCSGIENEVLLTNFILEAFGNAKTSKNDNSSRFGKLIEIHFNTMGKICGAKIQTSVTNAALVMGCSSHELMEALSTHKIQAGKDTITKTLTLWQAIDARHALAKFIYASLFDWLIEQVNKSLEVGKRRTGRSISILDIYGFESFQNNNFEQFCINYANERLQLNFNWHLFKLEQEVINYVKL</sequence>
<dbReference type="GO" id="GO:0005737">
    <property type="term" value="C:cytoplasm"/>
    <property type="evidence" value="ECO:0007669"/>
    <property type="project" value="TreeGrafter"/>
</dbReference>
<dbReference type="EMBL" id="QZWG01000015">
    <property type="protein sequence ID" value="RZB65624.1"/>
    <property type="molecule type" value="Genomic_DNA"/>
</dbReference>
<keyword evidence="7" id="KW-0472">Membrane</keyword>
<evidence type="ECO:0000256" key="5">
    <source>
        <dbReference type="ARBA" id="ARBA00023203"/>
    </source>
</evidence>
<dbReference type="PANTHER" id="PTHR13140:SF706">
    <property type="entry name" value="DILUTE CLASS UNCONVENTIONAL MYOSIN, ISOFORM C"/>
    <property type="match status" value="1"/>
</dbReference>
<dbReference type="InterPro" id="IPR001609">
    <property type="entry name" value="Myosin_head_motor_dom-like"/>
</dbReference>
<evidence type="ECO:0000256" key="3">
    <source>
        <dbReference type="ARBA" id="ARBA00023123"/>
    </source>
</evidence>
<proteinExistence type="inferred from homology"/>
<comment type="caution">
    <text evidence="9">The sequence shown here is derived from an EMBL/GenBank/DDBJ whole genome shotgun (WGS) entry which is preliminary data.</text>
</comment>
<accession>A0A445GWM3</accession>
<keyword evidence="1 6" id="KW-0547">Nucleotide-binding</keyword>
<keyword evidence="2 6" id="KW-0067">ATP-binding</keyword>
<evidence type="ECO:0000313" key="10">
    <source>
        <dbReference type="Proteomes" id="UP000289340"/>
    </source>
</evidence>
<gene>
    <name evidence="9" type="ORF">D0Y65_041620</name>
</gene>
<evidence type="ECO:0000256" key="1">
    <source>
        <dbReference type="ARBA" id="ARBA00022741"/>
    </source>
</evidence>
<dbReference type="AlphaFoldDB" id="A0A445GWM3"/>
<dbReference type="GO" id="GO:0000146">
    <property type="term" value="F:microfilament motor activity"/>
    <property type="evidence" value="ECO:0007669"/>
    <property type="project" value="TreeGrafter"/>
</dbReference>
<reference evidence="9 10" key="1">
    <citation type="submission" date="2018-09" db="EMBL/GenBank/DDBJ databases">
        <title>A high-quality reference genome of wild soybean provides a powerful tool to mine soybean genomes.</title>
        <authorList>
            <person name="Xie M."/>
            <person name="Chung C.Y.L."/>
            <person name="Li M.-W."/>
            <person name="Wong F.-L."/>
            <person name="Chan T.-F."/>
            <person name="Lam H.-M."/>
        </authorList>
    </citation>
    <scope>NUCLEOTIDE SEQUENCE [LARGE SCALE GENOMIC DNA]</scope>
    <source>
        <strain evidence="10">cv. W05</strain>
        <tissue evidence="9">Hypocotyl of etiolated seedlings</tissue>
    </source>
</reference>
<evidence type="ECO:0000256" key="2">
    <source>
        <dbReference type="ARBA" id="ARBA00022840"/>
    </source>
</evidence>
<evidence type="ECO:0000313" key="9">
    <source>
        <dbReference type="EMBL" id="RZB65624.1"/>
    </source>
</evidence>
<dbReference type="PROSITE" id="PS51456">
    <property type="entry name" value="MYOSIN_MOTOR"/>
    <property type="match status" value="1"/>
</dbReference>
<protein>
    <submittedName>
        <fullName evidence="9">Myosin-2</fullName>
    </submittedName>
</protein>
<dbReference type="PRINTS" id="PR00193">
    <property type="entry name" value="MYOSINHEAVY"/>
</dbReference>
<feature type="domain" description="Myosin motor" evidence="8">
    <location>
        <begin position="75"/>
        <end position="398"/>
    </location>
</feature>
<dbReference type="Proteomes" id="UP000289340">
    <property type="component" value="Chromosome 15"/>
</dbReference>
<dbReference type="GO" id="GO:0005524">
    <property type="term" value="F:ATP binding"/>
    <property type="evidence" value="ECO:0007669"/>
    <property type="project" value="UniProtKB-UniRule"/>
</dbReference>
<organism evidence="9 10">
    <name type="scientific">Glycine soja</name>
    <name type="common">Wild soybean</name>
    <dbReference type="NCBI Taxonomy" id="3848"/>
    <lineage>
        <taxon>Eukaryota</taxon>
        <taxon>Viridiplantae</taxon>
        <taxon>Streptophyta</taxon>
        <taxon>Embryophyta</taxon>
        <taxon>Tracheophyta</taxon>
        <taxon>Spermatophyta</taxon>
        <taxon>Magnoliopsida</taxon>
        <taxon>eudicotyledons</taxon>
        <taxon>Gunneridae</taxon>
        <taxon>Pentapetalae</taxon>
        <taxon>rosids</taxon>
        <taxon>fabids</taxon>
        <taxon>Fabales</taxon>
        <taxon>Fabaceae</taxon>
        <taxon>Papilionoideae</taxon>
        <taxon>50 kb inversion clade</taxon>
        <taxon>NPAAA clade</taxon>
        <taxon>indigoferoid/millettioid clade</taxon>
        <taxon>Phaseoleae</taxon>
        <taxon>Glycine</taxon>
        <taxon>Glycine subgen. Soja</taxon>
    </lineage>
</organism>
<dbReference type="GO" id="GO:0016459">
    <property type="term" value="C:myosin complex"/>
    <property type="evidence" value="ECO:0007669"/>
    <property type="project" value="UniProtKB-KW"/>
</dbReference>
<dbReference type="SMART" id="SM00242">
    <property type="entry name" value="MYSc"/>
    <property type="match status" value="1"/>
</dbReference>
<keyword evidence="4 6" id="KW-0505">Motor protein</keyword>
<evidence type="ECO:0000256" key="4">
    <source>
        <dbReference type="ARBA" id="ARBA00023175"/>
    </source>
</evidence>
<dbReference type="SUPFAM" id="SSF52540">
    <property type="entry name" value="P-loop containing nucleoside triphosphate hydrolases"/>
    <property type="match status" value="1"/>
</dbReference>
<keyword evidence="3 6" id="KW-0518">Myosin</keyword>
<feature type="transmembrane region" description="Helical" evidence="7">
    <location>
        <begin position="103"/>
        <end position="128"/>
    </location>
</feature>
<keyword evidence="5 6" id="KW-0009">Actin-binding</keyword>
<dbReference type="InterPro" id="IPR027417">
    <property type="entry name" value="P-loop_NTPase"/>
</dbReference>
<dbReference type="Pfam" id="PF00063">
    <property type="entry name" value="Myosin_head"/>
    <property type="match status" value="1"/>
</dbReference>
<keyword evidence="7" id="KW-0812">Transmembrane</keyword>
<dbReference type="GO" id="GO:0051015">
    <property type="term" value="F:actin filament binding"/>
    <property type="evidence" value="ECO:0007669"/>
    <property type="project" value="TreeGrafter"/>
</dbReference>
<feature type="binding site" evidence="6">
    <location>
        <begin position="194"/>
        <end position="201"/>
    </location>
    <ligand>
        <name>ATP</name>
        <dbReference type="ChEBI" id="CHEBI:30616"/>
    </ligand>
</feature>
<evidence type="ECO:0000256" key="6">
    <source>
        <dbReference type="PROSITE-ProRule" id="PRU00782"/>
    </source>
</evidence>
<dbReference type="Gene3D" id="1.20.58.530">
    <property type="match status" value="1"/>
</dbReference>